<dbReference type="AlphaFoldDB" id="A0A7I8D140"/>
<feature type="transmembrane region" description="Helical" evidence="1">
    <location>
        <begin position="358"/>
        <end position="385"/>
    </location>
</feature>
<feature type="transmembrane region" description="Helical" evidence="1">
    <location>
        <begin position="310"/>
        <end position="337"/>
    </location>
</feature>
<feature type="transmembrane region" description="Helical" evidence="1">
    <location>
        <begin position="240"/>
        <end position="262"/>
    </location>
</feature>
<evidence type="ECO:0000256" key="2">
    <source>
        <dbReference type="SAM" id="SignalP"/>
    </source>
</evidence>
<keyword evidence="1" id="KW-1133">Transmembrane helix</keyword>
<sequence length="387" mass="39878">MKKMLICTLFFFLTMLFPLAVGASDAISSTSDTVSEYDFEDQLKASGADELTDELPEETKELLRKLGIDSIQPDSLLGLTTDSVATTLTDTVKESAKGPLKSAAAVAGIILLCALLEGFKISFGERPLAGVFGAVAALSVGVAIILPVLEVIQKAGEAVRASSTFMLSFIPVFAGITTAAGQPVTASLYQGLLFGVAQVVSSAANTIVVPLLSLFLAFSLVSAVAPNLNLSATAGSIQKVASWVLGLVMTIFVGILSIQGVVGNASDGVAIKAAKFFSGSFIPVVGSALGDALGAVQGCVGLLKSTVGSFGILAVIVIFVPPLIQALIWQFILNIGAAFSDLFDLKQISAMLRSTAKVLNLLIAVMLCCSLLLIISTTILLALGVSV</sequence>
<dbReference type="RefSeq" id="WP_090266399.1">
    <property type="nucleotide sequence ID" value="NZ_AP023321.1"/>
</dbReference>
<evidence type="ECO:0000313" key="4">
    <source>
        <dbReference type="Proteomes" id="UP000593890"/>
    </source>
</evidence>
<feature type="signal peptide" evidence="2">
    <location>
        <begin position="1"/>
        <end position="23"/>
    </location>
</feature>
<keyword evidence="1" id="KW-0812">Transmembrane</keyword>
<feature type="transmembrane region" description="Helical" evidence="1">
    <location>
        <begin position="161"/>
        <end position="180"/>
    </location>
</feature>
<feature type="transmembrane region" description="Helical" evidence="1">
    <location>
        <begin position="128"/>
        <end position="149"/>
    </location>
</feature>
<name>A0A7I8D140_9FIRM</name>
<keyword evidence="4" id="KW-1185">Reference proteome</keyword>
<accession>A0A7I8D140</accession>
<evidence type="ECO:0008006" key="5">
    <source>
        <dbReference type="Google" id="ProtNLM"/>
    </source>
</evidence>
<dbReference type="Pfam" id="PF09546">
    <property type="entry name" value="Spore_III_AE"/>
    <property type="match status" value="1"/>
</dbReference>
<proteinExistence type="predicted"/>
<organism evidence="3 4">
    <name type="scientific">Solibaculum mannosilyticum</name>
    <dbReference type="NCBI Taxonomy" id="2780922"/>
    <lineage>
        <taxon>Bacteria</taxon>
        <taxon>Bacillati</taxon>
        <taxon>Bacillota</taxon>
        <taxon>Clostridia</taxon>
        <taxon>Eubacteriales</taxon>
        <taxon>Oscillospiraceae</taxon>
        <taxon>Solibaculum</taxon>
    </lineage>
</organism>
<dbReference type="InterPro" id="IPR014194">
    <property type="entry name" value="Spore_III_AE"/>
</dbReference>
<keyword evidence="2" id="KW-0732">Signal</keyword>
<feature type="chain" id="PRO_5038843805" description="Stage III sporulation protein AE" evidence="2">
    <location>
        <begin position="24"/>
        <end position="387"/>
    </location>
</feature>
<evidence type="ECO:0000313" key="3">
    <source>
        <dbReference type="EMBL" id="BCI60511.1"/>
    </source>
</evidence>
<evidence type="ECO:0000256" key="1">
    <source>
        <dbReference type="SAM" id="Phobius"/>
    </source>
</evidence>
<protein>
    <recommendedName>
        <fullName evidence="5">Stage III sporulation protein AE</fullName>
    </recommendedName>
</protein>
<feature type="transmembrane region" description="Helical" evidence="1">
    <location>
        <begin position="192"/>
        <end position="220"/>
    </location>
</feature>
<dbReference type="EMBL" id="AP023321">
    <property type="protein sequence ID" value="BCI60511.1"/>
    <property type="molecule type" value="Genomic_DNA"/>
</dbReference>
<reference evidence="4" key="1">
    <citation type="submission" date="2020-07" db="EMBL/GenBank/DDBJ databases">
        <title>Complete genome sequencing of Clostridia bacterium strain 12CBH8.</title>
        <authorList>
            <person name="Sakamoto M."/>
            <person name="Murakami T."/>
            <person name="Mori H."/>
        </authorList>
    </citation>
    <scope>NUCLEOTIDE SEQUENCE [LARGE SCALE GENOMIC DNA]</scope>
    <source>
        <strain evidence="4">12CBH8</strain>
    </source>
</reference>
<gene>
    <name evidence="3" type="ORF">C12CBH8_11500</name>
</gene>
<dbReference type="Proteomes" id="UP000593890">
    <property type="component" value="Chromosome"/>
</dbReference>
<keyword evidence="1" id="KW-0472">Membrane</keyword>
<dbReference type="KEGG" id="sman:C12CBH8_11500"/>